<keyword evidence="4" id="KW-0676">Redox-active center</keyword>
<dbReference type="InterPro" id="IPR050553">
    <property type="entry name" value="Thioredoxin_ResA/DsbE_sf"/>
</dbReference>
<evidence type="ECO:0000259" key="5">
    <source>
        <dbReference type="PROSITE" id="PS51352"/>
    </source>
</evidence>
<dbReference type="GO" id="GO:0017004">
    <property type="term" value="P:cytochrome complex assembly"/>
    <property type="evidence" value="ECO:0007669"/>
    <property type="project" value="UniProtKB-KW"/>
</dbReference>
<dbReference type="KEGG" id="peo:AS203_08075"/>
<evidence type="ECO:0000313" key="6">
    <source>
        <dbReference type="EMBL" id="ALO49042.1"/>
    </source>
</evidence>
<dbReference type="GO" id="GO:0016491">
    <property type="term" value="F:oxidoreductase activity"/>
    <property type="evidence" value="ECO:0007669"/>
    <property type="project" value="InterPro"/>
</dbReference>
<dbReference type="STRING" id="76123.AS203_08075"/>
<dbReference type="CDD" id="cd02966">
    <property type="entry name" value="TlpA_like_family"/>
    <property type="match status" value="1"/>
</dbReference>
<dbReference type="AlphaFoldDB" id="A0A0S2KM44"/>
<reference evidence="7" key="1">
    <citation type="submission" date="2015-11" db="EMBL/GenBank/DDBJ databases">
        <authorList>
            <person name="Holder M.E."/>
            <person name="Ajami N.J."/>
            <person name="Petrosino J.F."/>
        </authorList>
    </citation>
    <scope>NUCLEOTIDE SEQUENCE [LARGE SCALE GENOMIC DNA]</scope>
    <source>
        <strain evidence="7">F0113</strain>
    </source>
</reference>
<dbReference type="InterPro" id="IPR013766">
    <property type="entry name" value="Thioredoxin_domain"/>
</dbReference>
<dbReference type="SUPFAM" id="SSF52833">
    <property type="entry name" value="Thioredoxin-like"/>
    <property type="match status" value="1"/>
</dbReference>
<dbReference type="Pfam" id="PF08534">
    <property type="entry name" value="Redoxin"/>
    <property type="match status" value="1"/>
</dbReference>
<dbReference type="PROSITE" id="PS51352">
    <property type="entry name" value="THIOREDOXIN_2"/>
    <property type="match status" value="1"/>
</dbReference>
<keyword evidence="7" id="KW-1185">Reference proteome</keyword>
<evidence type="ECO:0000256" key="4">
    <source>
        <dbReference type="ARBA" id="ARBA00023284"/>
    </source>
</evidence>
<dbReference type="PANTHER" id="PTHR42852">
    <property type="entry name" value="THIOL:DISULFIDE INTERCHANGE PROTEIN DSBE"/>
    <property type="match status" value="1"/>
</dbReference>
<keyword evidence="2" id="KW-0201">Cytochrome c-type biogenesis</keyword>
<keyword evidence="3" id="KW-1015">Disulfide bond</keyword>
<feature type="domain" description="Thioredoxin" evidence="5">
    <location>
        <begin position="297"/>
        <end position="439"/>
    </location>
</feature>
<dbReference type="InterPro" id="IPR036249">
    <property type="entry name" value="Thioredoxin-like_sf"/>
</dbReference>
<sequence>MSLFLCLTASAEVVIRGVIAPETGNKIHLYTIDQGIDSLYTTVQASVGGKFTLRARLPYNGYYLLSTGGNVKHGIYLKDGQQLTVRYSNERLDLTAGVDGAEKHFAWWASKSATAAFHAYLYNLIPGGKSVKPYQFAQEMNLLKQSATALKRQLVGKGAVAELLRLKIDADQAFFKLAYWKNHVADIAEDFITDTDLQTYEQLFAHADLLRLPHASEMLVLYVDYRAEKQGIRREDYAKRMAFLSTQPLREAYLYQVACELSYYEKYETLRHAMGNVSLSAGLQQALKPIEARLAWSKLGQPAIDFKGVRPDGSTLSLSDLRGKVVVVDVWATWCAPCIRMIPYFKKLEKELESPDLTFLSVCVGVWVENERWEKLIKEHQLSGNLIFIDSWTKGFAVDYHVTGVPRFMIIDREGRMVSFAAPAPTHPELKEMILKTLQ</sequence>
<dbReference type="Proteomes" id="UP000056252">
    <property type="component" value="Chromosome"/>
</dbReference>
<proteinExistence type="predicted"/>
<organism evidence="6 7">
    <name type="scientific">Hoylesella enoeca</name>
    <dbReference type="NCBI Taxonomy" id="76123"/>
    <lineage>
        <taxon>Bacteria</taxon>
        <taxon>Pseudomonadati</taxon>
        <taxon>Bacteroidota</taxon>
        <taxon>Bacteroidia</taxon>
        <taxon>Bacteroidales</taxon>
        <taxon>Prevotellaceae</taxon>
        <taxon>Hoylesella</taxon>
    </lineage>
</organism>
<gene>
    <name evidence="6" type="ORF">AS203_08075</name>
</gene>
<comment type="subcellular location">
    <subcellularLocation>
        <location evidence="1">Cell envelope</location>
    </subcellularLocation>
</comment>
<dbReference type="Gene3D" id="3.40.30.10">
    <property type="entry name" value="Glutaredoxin"/>
    <property type="match status" value="1"/>
</dbReference>
<evidence type="ECO:0000256" key="1">
    <source>
        <dbReference type="ARBA" id="ARBA00004196"/>
    </source>
</evidence>
<evidence type="ECO:0000256" key="2">
    <source>
        <dbReference type="ARBA" id="ARBA00022748"/>
    </source>
</evidence>
<evidence type="ECO:0000256" key="3">
    <source>
        <dbReference type="ARBA" id="ARBA00023157"/>
    </source>
</evidence>
<dbReference type="eggNOG" id="COG0526">
    <property type="taxonomic scope" value="Bacteria"/>
</dbReference>
<name>A0A0S2KM44_9BACT</name>
<protein>
    <recommendedName>
        <fullName evidence="5">Thioredoxin domain-containing protein</fullName>
    </recommendedName>
</protein>
<dbReference type="EMBL" id="CP013195">
    <property type="protein sequence ID" value="ALO49042.1"/>
    <property type="molecule type" value="Genomic_DNA"/>
</dbReference>
<dbReference type="GO" id="GO:0030313">
    <property type="term" value="C:cell envelope"/>
    <property type="evidence" value="ECO:0007669"/>
    <property type="project" value="UniProtKB-SubCell"/>
</dbReference>
<accession>A0A0S2KM44</accession>
<dbReference type="PANTHER" id="PTHR42852:SF6">
    <property type="entry name" value="THIOL:DISULFIDE INTERCHANGE PROTEIN DSBE"/>
    <property type="match status" value="1"/>
</dbReference>
<dbReference type="InterPro" id="IPR013740">
    <property type="entry name" value="Redoxin"/>
</dbReference>
<evidence type="ECO:0000313" key="7">
    <source>
        <dbReference type="Proteomes" id="UP000056252"/>
    </source>
</evidence>